<accession>A0AAN7WFT4</accession>
<dbReference type="AlphaFoldDB" id="A0AAN7WFT4"/>
<protein>
    <recommendedName>
        <fullName evidence="1">2EXR domain-containing protein</fullName>
    </recommendedName>
</protein>
<evidence type="ECO:0000313" key="2">
    <source>
        <dbReference type="EMBL" id="KAK5706204.1"/>
    </source>
</evidence>
<dbReference type="PANTHER" id="PTHR42085:SF1">
    <property type="entry name" value="F-BOX DOMAIN-CONTAINING PROTEIN"/>
    <property type="match status" value="1"/>
</dbReference>
<organism evidence="2 3">
    <name type="scientific">Elasticomyces elasticus</name>
    <dbReference type="NCBI Taxonomy" id="574655"/>
    <lineage>
        <taxon>Eukaryota</taxon>
        <taxon>Fungi</taxon>
        <taxon>Dikarya</taxon>
        <taxon>Ascomycota</taxon>
        <taxon>Pezizomycotina</taxon>
        <taxon>Dothideomycetes</taxon>
        <taxon>Dothideomycetidae</taxon>
        <taxon>Mycosphaerellales</taxon>
        <taxon>Teratosphaeriaceae</taxon>
        <taxon>Elasticomyces</taxon>
    </lineage>
</organism>
<evidence type="ECO:0000259" key="1">
    <source>
        <dbReference type="Pfam" id="PF20150"/>
    </source>
</evidence>
<dbReference type="EMBL" id="JAVRQU010000002">
    <property type="protein sequence ID" value="KAK5706204.1"/>
    <property type="molecule type" value="Genomic_DNA"/>
</dbReference>
<name>A0AAN7WFT4_9PEZI</name>
<gene>
    <name evidence="2" type="ORF">LTR97_001191</name>
</gene>
<proteinExistence type="predicted"/>
<reference evidence="2" key="1">
    <citation type="submission" date="2023-08" db="EMBL/GenBank/DDBJ databases">
        <title>Black Yeasts Isolated from many extreme environments.</title>
        <authorList>
            <person name="Coleine C."/>
            <person name="Stajich J.E."/>
            <person name="Selbmann L."/>
        </authorList>
    </citation>
    <scope>NUCLEOTIDE SEQUENCE</scope>
    <source>
        <strain evidence="2">CCFEE 5810</strain>
    </source>
</reference>
<dbReference type="Pfam" id="PF20150">
    <property type="entry name" value="2EXR"/>
    <property type="match status" value="1"/>
</dbReference>
<dbReference type="InterPro" id="IPR038883">
    <property type="entry name" value="AN11006-like"/>
</dbReference>
<comment type="caution">
    <text evidence="2">The sequence shown here is derived from an EMBL/GenBank/DDBJ whole genome shotgun (WGS) entry which is preliminary data.</text>
</comment>
<dbReference type="Proteomes" id="UP001310594">
    <property type="component" value="Unassembled WGS sequence"/>
</dbReference>
<evidence type="ECO:0000313" key="3">
    <source>
        <dbReference type="Proteomes" id="UP001310594"/>
    </source>
</evidence>
<feature type="domain" description="2EXR" evidence="1">
    <location>
        <begin position="6"/>
        <end position="73"/>
    </location>
</feature>
<dbReference type="InterPro" id="IPR045518">
    <property type="entry name" value="2EXR"/>
</dbReference>
<dbReference type="PANTHER" id="PTHR42085">
    <property type="entry name" value="F-BOX DOMAIN-CONTAINING PROTEIN"/>
    <property type="match status" value="1"/>
</dbReference>
<sequence length="231" mass="26079">MNSTPTFFRLPAELRDEIYRLVVTISRPIWYSLEEHTWTKPREPHQYLIKGSEQPALSRTCRALREEVLSVYYGENEIFVTLAGDAYNRIPLEKSGDWCLAHPGFLALSRYRLSELLMIVPMSLPPGVHPIYSGSAALSLSSEGRGGPLKLETQGLLTARCCCRIHDYVKDLDSRASVALPGEHDRRIYDFVRWMAEFTVPLLVQYYEPGNGCPSCGKARSKEEGGLVEPT</sequence>